<evidence type="ECO:0000256" key="2">
    <source>
        <dbReference type="ARBA" id="ARBA00022448"/>
    </source>
</evidence>
<name>A0ABW8XPZ5_9FLAO</name>
<gene>
    <name evidence="12" type="ORF">ABS764_02670</name>
</gene>
<evidence type="ECO:0000256" key="8">
    <source>
        <dbReference type="PROSITE-ProRule" id="PRU01360"/>
    </source>
</evidence>
<comment type="caution">
    <text evidence="12">The sequence shown here is derived from an EMBL/GenBank/DDBJ whole genome shotgun (WGS) entry which is preliminary data.</text>
</comment>
<dbReference type="Gene3D" id="2.40.170.20">
    <property type="entry name" value="TonB-dependent receptor, beta-barrel domain"/>
    <property type="match status" value="1"/>
</dbReference>
<dbReference type="Pfam" id="PF00593">
    <property type="entry name" value="TonB_dep_Rec_b-barrel"/>
    <property type="match status" value="1"/>
</dbReference>
<dbReference type="Pfam" id="PF07715">
    <property type="entry name" value="Plug"/>
    <property type="match status" value="1"/>
</dbReference>
<dbReference type="RefSeq" id="WP_408079686.1">
    <property type="nucleotide sequence ID" value="NZ_JBELQA010000001.1"/>
</dbReference>
<dbReference type="InterPro" id="IPR000531">
    <property type="entry name" value="Beta-barrel_TonB"/>
</dbReference>
<evidence type="ECO:0000256" key="4">
    <source>
        <dbReference type="ARBA" id="ARBA00022692"/>
    </source>
</evidence>
<keyword evidence="4 8" id="KW-0812">Transmembrane</keyword>
<protein>
    <submittedName>
        <fullName evidence="12">SusC/RagA family TonB-linked outer membrane protein</fullName>
    </submittedName>
</protein>
<comment type="similarity">
    <text evidence="8 9">Belongs to the TonB-dependent receptor family.</text>
</comment>
<proteinExistence type="inferred from homology"/>
<dbReference type="NCBIfam" id="TIGR04057">
    <property type="entry name" value="SusC_RagA_signa"/>
    <property type="match status" value="1"/>
</dbReference>
<dbReference type="Proteomes" id="UP001629260">
    <property type="component" value="Unassembled WGS sequence"/>
</dbReference>
<accession>A0ABW8XPZ5</accession>
<dbReference type="InterPro" id="IPR012910">
    <property type="entry name" value="Plug_dom"/>
</dbReference>
<evidence type="ECO:0000313" key="13">
    <source>
        <dbReference type="Proteomes" id="UP001629260"/>
    </source>
</evidence>
<evidence type="ECO:0000256" key="7">
    <source>
        <dbReference type="ARBA" id="ARBA00023237"/>
    </source>
</evidence>
<dbReference type="PROSITE" id="PS52016">
    <property type="entry name" value="TONB_DEPENDENT_REC_3"/>
    <property type="match status" value="1"/>
</dbReference>
<comment type="subcellular location">
    <subcellularLocation>
        <location evidence="1 8">Cell outer membrane</location>
        <topology evidence="1 8">Multi-pass membrane protein</topology>
    </subcellularLocation>
</comment>
<sequence length="997" mass="110126">MNNYSFVKGWASYRRSSLVFLLVVCWTPILSAQKVSVKGIVNDASGAMPGVTITIKNHPQTGTISDSKGHYQLLASPMDTLVVSFVGCKTAYIPIQGRSVIMIHLVFDTTNLQEVRVNAGYYSVKEKERTGSIARISAADIENQPVTNVLATMQGRMPGVNIVQSTGTPGGGFAIQIRGQNSLRPNANNPLYIIDGVPYAYDPIGSPQTSSAYPSTTSPLNSINPSTIESIEVLKDADATAIYGSRGANGVVLITTKKGKAGKTRFTVNASTGAAKLTRFLSLLHTQDYLAMRRQAFVNDGISYSAWDYDVNGTWDPNRYTDWQKELLGGTATQNSLQASLSGGSAQTQFLLSGSYHNEGSVLPGSFQYVKGGSQLNISHSSEDRKFQLTFSASYTSQNNDQPAFDFSYDARSLPPNAPALYDAQGNLNWENGTWDNPLRYLNAEFKAKTDDWIANSLLSYEILDGLLLKTSLGFSQLSTTETRTNPSSIYNPAYNFTSANSTLYSNNTRRSSWIIEPQLNWSKSFGKGKLDCLVGTTFQSQQSSLLYQSATGFPSNALIYNLAAAKTISVSRNDQTQYRYQALFGRLNYQYLERYIVNLTARRDGSSRFGPGNQFATFAAVGAAWLFSKERLFDDVSWLSFGKLRGSYGSSGSDQIGDYQFFDSYTTTGINYNGSIGLEPSQLYNANFGWETNKKLELALELGFFQDRIVPSIAWYRNRSSNQLVGIPLPGTTGFAVLQDNLDATVENQGLELSLNTINFKNPHFSWTTALNLSFSKNKLMRFPGLSSSTYSQKYRVGQPLNIALRYAYLDVDPQTGVFRFEDVNGDGTISAPEDKQTVVDLNPAYYGGLSNALRYKKWQLSFLLQFVKQRNYRYPMGAAGLMSNQSTSVRDSWQQIGDVASYQRYTTGSNYPLLLSDYNYSESTGAITDASYLRLKNIALSYELPLPHTSTQCRLSVQAQNLLTFTKYPDGDPEFSSYGFLPPLRVISAGVQLTF</sequence>
<keyword evidence="6 8" id="KW-0472">Membrane</keyword>
<evidence type="ECO:0000256" key="5">
    <source>
        <dbReference type="ARBA" id="ARBA00023077"/>
    </source>
</evidence>
<evidence type="ECO:0000256" key="3">
    <source>
        <dbReference type="ARBA" id="ARBA00022452"/>
    </source>
</evidence>
<dbReference type="NCBIfam" id="TIGR04056">
    <property type="entry name" value="OMP_RagA_SusC"/>
    <property type="match status" value="1"/>
</dbReference>
<dbReference type="InterPro" id="IPR039426">
    <property type="entry name" value="TonB-dep_rcpt-like"/>
</dbReference>
<reference evidence="12 13" key="1">
    <citation type="submission" date="2024-06" db="EMBL/GenBank/DDBJ databases">
        <authorList>
            <person name="Kaempfer P."/>
            <person name="Viver T."/>
        </authorList>
    </citation>
    <scope>NUCLEOTIDE SEQUENCE [LARGE SCALE GENOMIC DNA]</scope>
    <source>
        <strain evidence="12 13">ST-87</strain>
    </source>
</reference>
<evidence type="ECO:0000256" key="6">
    <source>
        <dbReference type="ARBA" id="ARBA00023136"/>
    </source>
</evidence>
<evidence type="ECO:0000256" key="9">
    <source>
        <dbReference type="RuleBase" id="RU003357"/>
    </source>
</evidence>
<feature type="domain" description="TonB-dependent receptor-like beta-barrel" evidence="10">
    <location>
        <begin position="395"/>
        <end position="964"/>
    </location>
</feature>
<dbReference type="SUPFAM" id="SSF49464">
    <property type="entry name" value="Carboxypeptidase regulatory domain-like"/>
    <property type="match status" value="1"/>
</dbReference>
<evidence type="ECO:0000256" key="1">
    <source>
        <dbReference type="ARBA" id="ARBA00004571"/>
    </source>
</evidence>
<keyword evidence="13" id="KW-1185">Reference proteome</keyword>
<dbReference type="InterPro" id="IPR023996">
    <property type="entry name" value="TonB-dep_OMP_SusC/RagA"/>
</dbReference>
<evidence type="ECO:0000259" key="10">
    <source>
        <dbReference type="Pfam" id="PF00593"/>
    </source>
</evidence>
<dbReference type="InterPro" id="IPR037066">
    <property type="entry name" value="Plug_dom_sf"/>
</dbReference>
<feature type="domain" description="TonB-dependent receptor plug" evidence="11">
    <location>
        <begin position="127"/>
        <end position="251"/>
    </location>
</feature>
<evidence type="ECO:0000259" key="11">
    <source>
        <dbReference type="Pfam" id="PF07715"/>
    </source>
</evidence>
<dbReference type="Gene3D" id="2.170.130.10">
    <property type="entry name" value="TonB-dependent receptor, plug domain"/>
    <property type="match status" value="1"/>
</dbReference>
<dbReference type="InterPro" id="IPR008969">
    <property type="entry name" value="CarboxyPept-like_regulatory"/>
</dbReference>
<keyword evidence="7 8" id="KW-0998">Cell outer membrane</keyword>
<evidence type="ECO:0000313" key="12">
    <source>
        <dbReference type="EMBL" id="MFL9829744.1"/>
    </source>
</evidence>
<dbReference type="EMBL" id="JBELQA010000001">
    <property type="protein sequence ID" value="MFL9829744.1"/>
    <property type="molecule type" value="Genomic_DNA"/>
</dbReference>
<dbReference type="InterPro" id="IPR036942">
    <property type="entry name" value="Beta-barrel_TonB_sf"/>
</dbReference>
<dbReference type="Pfam" id="PF13715">
    <property type="entry name" value="CarbopepD_reg_2"/>
    <property type="match status" value="1"/>
</dbReference>
<organism evidence="12 13">
    <name type="scientific">Flavobacterium plantiphilum</name>
    <dbReference type="NCBI Taxonomy" id="3163297"/>
    <lineage>
        <taxon>Bacteria</taxon>
        <taxon>Pseudomonadati</taxon>
        <taxon>Bacteroidota</taxon>
        <taxon>Flavobacteriia</taxon>
        <taxon>Flavobacteriales</taxon>
        <taxon>Flavobacteriaceae</taxon>
        <taxon>Flavobacterium</taxon>
    </lineage>
</organism>
<keyword evidence="5 9" id="KW-0798">TonB box</keyword>
<keyword evidence="3 8" id="KW-1134">Transmembrane beta strand</keyword>
<dbReference type="SUPFAM" id="SSF56935">
    <property type="entry name" value="Porins"/>
    <property type="match status" value="1"/>
</dbReference>
<dbReference type="InterPro" id="IPR023997">
    <property type="entry name" value="TonB-dep_OMP_SusC/RagA_CS"/>
</dbReference>
<keyword evidence="2 8" id="KW-0813">Transport</keyword>